<protein>
    <submittedName>
        <fullName evidence="1">Uncharacterized protein</fullName>
    </submittedName>
</protein>
<gene>
    <name evidence="1" type="ORF">H2Y56_22410</name>
</gene>
<organism evidence="1 2">
    <name type="scientific">Pectobacterium aroidearum</name>
    <dbReference type="NCBI Taxonomy" id="1201031"/>
    <lineage>
        <taxon>Bacteria</taxon>
        <taxon>Pseudomonadati</taxon>
        <taxon>Pseudomonadota</taxon>
        <taxon>Gammaproteobacteria</taxon>
        <taxon>Enterobacterales</taxon>
        <taxon>Pectobacteriaceae</taxon>
        <taxon>Pectobacterium</taxon>
    </lineage>
</organism>
<keyword evidence="2" id="KW-1185">Reference proteome</keyword>
<name>A0ABR5ZJY1_9GAMM</name>
<dbReference type="Proteomes" id="UP000530038">
    <property type="component" value="Unassembled WGS sequence"/>
</dbReference>
<proteinExistence type="predicted"/>
<sequence length="83" mass="8803">MRLVSQSENYTEDNILRIAPRNMTFGLSPRSVTKNTVASLAGLSITALAGRSRLPLIGSAHQPADTGLILTRIGPSLTLSEAL</sequence>
<dbReference type="EMBL" id="JACERK010000019">
    <property type="protein sequence ID" value="MBA5234839.1"/>
    <property type="molecule type" value="Genomic_DNA"/>
</dbReference>
<evidence type="ECO:0000313" key="2">
    <source>
        <dbReference type="Proteomes" id="UP000530038"/>
    </source>
</evidence>
<reference evidence="1 2" key="1">
    <citation type="submission" date="2020-07" db="EMBL/GenBank/DDBJ databases">
        <title>Characterization of Pectobacterium aroidearum strains causing soft rot on Amorphophallus konjac.</title>
        <authorList>
            <person name="Xie H."/>
        </authorList>
    </citation>
    <scope>NUCLEOTIDE SEQUENCE [LARGE SCALE GENOMIC DNA]</scope>
    <source>
        <strain evidence="1 2">MY10</strain>
    </source>
</reference>
<comment type="caution">
    <text evidence="1">The sequence shown here is derived from an EMBL/GenBank/DDBJ whole genome shotgun (WGS) entry which is preliminary data.</text>
</comment>
<accession>A0ABR5ZJY1</accession>
<evidence type="ECO:0000313" key="1">
    <source>
        <dbReference type="EMBL" id="MBA5234839.1"/>
    </source>
</evidence>
<dbReference type="RefSeq" id="WP_180779696.1">
    <property type="nucleotide sequence ID" value="NZ_CP104757.1"/>
</dbReference>